<dbReference type="Proteomes" id="UP001152308">
    <property type="component" value="Unassembled WGS sequence"/>
</dbReference>
<evidence type="ECO:0000313" key="4">
    <source>
        <dbReference type="Proteomes" id="UP001152308"/>
    </source>
</evidence>
<reference evidence="2" key="2">
    <citation type="submission" date="2022-01" db="EMBL/GenBank/DDBJ databases">
        <authorList>
            <person name="Sanchez-Suarez J."/>
            <person name="Villamil L."/>
            <person name="Diaz L.E."/>
        </authorList>
    </citation>
    <scope>NUCLEOTIDE SEQUENCE</scope>
    <source>
        <strain evidence="2">EUFUS-Z928</strain>
    </source>
</reference>
<dbReference type="Proteomes" id="UP001213504">
    <property type="component" value="Chromosome"/>
</dbReference>
<name>A0AAX3T6X4_9ACTN</name>
<evidence type="ECO:0000256" key="1">
    <source>
        <dbReference type="SAM" id="Phobius"/>
    </source>
</evidence>
<protein>
    <submittedName>
        <fullName evidence="3">Uncharacterized protein</fullName>
    </submittedName>
</protein>
<reference evidence="2" key="1">
    <citation type="journal article" date="2022" name="Data Brief">
        <title>Draft genome sequence data of Gordonia hongkongensis strain EUFUS-Z928 isolated from the octocoral Eunicea fusca.</title>
        <authorList>
            <person name="Sanchez-Suarez J."/>
            <person name="Diaz L."/>
            <person name="Melo-Bolivar J."/>
            <person name="Villamil L."/>
        </authorList>
    </citation>
    <scope>NUCLEOTIDE SEQUENCE</scope>
    <source>
        <strain evidence="2">EUFUS-Z928</strain>
    </source>
</reference>
<accession>A0AAX3T6X4</accession>
<sequence length="232" mass="25897">MNEIVDFAESYWWLIFPVGAVVGGWAGSIGKYNEKRRKDKIELARIKANAQTEQLKLTTTSADQLRRVRKQHDALNEKWFAYELDLATLIEYPLMTDMREPLTLAFHRARVRADDLRPESDSAAVGTAEASMSAADFAEYRDAVGDYAAAFDAAEREARRRKQTGFSPIEREALDRARKLINVAADTGATPAERQAAYKKVRAELDGIIDVPRVAAAHLEQQIAGALERGSD</sequence>
<keyword evidence="1" id="KW-0472">Membrane</keyword>
<proteinExistence type="predicted"/>
<reference evidence="3" key="3">
    <citation type="submission" date="2023-04" db="EMBL/GenBank/DDBJ databases">
        <title>Complete genome sequence of a phthalic acid esters degrading bacterial strain.</title>
        <authorList>
            <person name="Weng L."/>
            <person name="Jia Y."/>
            <person name="Ren L."/>
        </authorList>
    </citation>
    <scope>NUCLEOTIDE SEQUENCE</scope>
    <source>
        <strain evidence="3">RL-LY01</strain>
    </source>
</reference>
<gene>
    <name evidence="2" type="ORF">L2299_23690</name>
    <name evidence="3" type="ORF">P9A14_21940</name>
</gene>
<evidence type="ECO:0000313" key="5">
    <source>
        <dbReference type="Proteomes" id="UP001213504"/>
    </source>
</evidence>
<evidence type="ECO:0000313" key="3">
    <source>
        <dbReference type="EMBL" id="WFP24747.1"/>
    </source>
</evidence>
<keyword evidence="4" id="KW-1185">Reference proteome</keyword>
<dbReference type="EMBL" id="CP121270">
    <property type="protein sequence ID" value="WFP24747.1"/>
    <property type="molecule type" value="Genomic_DNA"/>
</dbReference>
<dbReference type="AlphaFoldDB" id="A0AAX3T6X4"/>
<keyword evidence="1" id="KW-0812">Transmembrane</keyword>
<dbReference type="RefSeq" id="WP_068971451.1">
    <property type="nucleotide sequence ID" value="NZ_CBDRMI010000016.1"/>
</dbReference>
<dbReference type="EMBL" id="JAKJLQ010000045">
    <property type="protein sequence ID" value="MDF6104033.1"/>
    <property type="molecule type" value="Genomic_DNA"/>
</dbReference>
<evidence type="ECO:0000313" key="2">
    <source>
        <dbReference type="EMBL" id="MDF6104033.1"/>
    </source>
</evidence>
<organism evidence="3 5">
    <name type="scientific">Gordonia hongkongensis</name>
    <dbReference type="NCBI Taxonomy" id="1701090"/>
    <lineage>
        <taxon>Bacteria</taxon>
        <taxon>Bacillati</taxon>
        <taxon>Actinomycetota</taxon>
        <taxon>Actinomycetes</taxon>
        <taxon>Mycobacteriales</taxon>
        <taxon>Gordoniaceae</taxon>
        <taxon>Gordonia</taxon>
    </lineage>
</organism>
<keyword evidence="1" id="KW-1133">Transmembrane helix</keyword>
<feature type="transmembrane region" description="Helical" evidence="1">
    <location>
        <begin position="12"/>
        <end position="30"/>
    </location>
</feature>